<gene>
    <name evidence="3" type="ORF">CYR34_10345</name>
</gene>
<dbReference type="EMBL" id="PJZK01000008">
    <property type="protein sequence ID" value="PLR50285.1"/>
    <property type="molecule type" value="Genomic_DNA"/>
</dbReference>
<proteinExistence type="predicted"/>
<dbReference type="RefSeq" id="WP_101834780.1">
    <property type="nucleotide sequence ID" value="NZ_PJZK01000008.1"/>
</dbReference>
<dbReference type="Pfam" id="PF04982">
    <property type="entry name" value="TM_HPP"/>
    <property type="match status" value="1"/>
</dbReference>
<keyword evidence="1" id="KW-0812">Transmembrane</keyword>
<feature type="transmembrane region" description="Helical" evidence="1">
    <location>
        <begin position="151"/>
        <end position="172"/>
    </location>
</feature>
<dbReference type="InterPro" id="IPR007065">
    <property type="entry name" value="HPP"/>
</dbReference>
<feature type="domain" description="HPP transmembrane region" evidence="2">
    <location>
        <begin position="29"/>
        <end position="181"/>
    </location>
</feature>
<organism evidence="3 4">
    <name type="scientific">Chimaeribacter arupi</name>
    <dbReference type="NCBI Taxonomy" id="2060066"/>
    <lineage>
        <taxon>Bacteria</taxon>
        <taxon>Pseudomonadati</taxon>
        <taxon>Pseudomonadota</taxon>
        <taxon>Gammaproteobacteria</taxon>
        <taxon>Enterobacterales</taxon>
        <taxon>Yersiniaceae</taxon>
        <taxon>Chimaeribacter</taxon>
    </lineage>
</organism>
<evidence type="ECO:0000256" key="1">
    <source>
        <dbReference type="SAM" id="Phobius"/>
    </source>
</evidence>
<feature type="transmembrane region" description="Helical" evidence="1">
    <location>
        <begin position="32"/>
        <end position="54"/>
    </location>
</feature>
<name>A0A2N5ENM5_9GAMM</name>
<dbReference type="AlphaFoldDB" id="A0A2N5ENM5"/>
<reference evidence="3 4" key="1">
    <citation type="submission" date="2017-12" db="EMBL/GenBank/DDBJ databases">
        <title>Characterization of six clinical isolates of Enterochimera gen. nov., a novel genus of the Yersiniaciae family and the three species Enterochimera arupensis sp. nov., Enterochimera coloradensis sp. nov, and Enterochimera californica sp. nov.</title>
        <authorList>
            <person name="Rossi A."/>
            <person name="Fisher M."/>
        </authorList>
    </citation>
    <scope>NUCLEOTIDE SEQUENCE [LARGE SCALE GENOMIC DNA]</scope>
    <source>
        <strain evidence="3 4">2016Iso1</strain>
    </source>
</reference>
<keyword evidence="1" id="KW-0472">Membrane</keyword>
<protein>
    <submittedName>
        <fullName evidence="3">HPP family protein</fullName>
    </submittedName>
</protein>
<evidence type="ECO:0000259" key="2">
    <source>
        <dbReference type="Pfam" id="PF04982"/>
    </source>
</evidence>
<evidence type="ECO:0000313" key="3">
    <source>
        <dbReference type="EMBL" id="PLR50285.1"/>
    </source>
</evidence>
<sequence length="242" mass="25685">MDEHRQHTWPARVKGGLRRLWPQPLVVAKKQIILASLGAAIGLVLTSLFSLWLLGDVNPWFVAPMGASAVLLFGVPNSPLAQPWSIIGGNVFSALIGVTVGMCIPQPAIACGVAVGLAIALMYALRCLHPPGGAVALTAIVGGAGIHQEGFYYVFSPILVNSLCLAVLAIVFNNLAGRRYPHPLSAAESKPAPISFAVPITREDLHEALLAGQFLDIDEEDLQALLHDAEQIAVNRQQAASR</sequence>
<dbReference type="InterPro" id="IPR058581">
    <property type="entry name" value="TM_HPP"/>
</dbReference>
<keyword evidence="4" id="KW-1185">Reference proteome</keyword>
<dbReference type="PANTHER" id="PTHR33741:SF5">
    <property type="entry name" value="TRANSMEMBRANE PROTEIN DDB_G0269096-RELATED"/>
    <property type="match status" value="1"/>
</dbReference>
<accession>A0A2N5ENM5</accession>
<feature type="transmembrane region" description="Helical" evidence="1">
    <location>
        <begin position="92"/>
        <end position="125"/>
    </location>
</feature>
<dbReference type="Proteomes" id="UP000234626">
    <property type="component" value="Unassembled WGS sequence"/>
</dbReference>
<keyword evidence="1" id="KW-1133">Transmembrane helix</keyword>
<dbReference type="PANTHER" id="PTHR33741">
    <property type="entry name" value="TRANSMEMBRANE PROTEIN DDB_G0269096-RELATED"/>
    <property type="match status" value="1"/>
</dbReference>
<dbReference type="OrthoDB" id="9811720at2"/>
<evidence type="ECO:0000313" key="4">
    <source>
        <dbReference type="Proteomes" id="UP000234626"/>
    </source>
</evidence>
<comment type="caution">
    <text evidence="3">The sequence shown here is derived from an EMBL/GenBank/DDBJ whole genome shotgun (WGS) entry which is preliminary data.</text>
</comment>